<evidence type="ECO:0000256" key="5">
    <source>
        <dbReference type="ARBA" id="ARBA00022741"/>
    </source>
</evidence>
<dbReference type="GO" id="GO:0005524">
    <property type="term" value="F:ATP binding"/>
    <property type="evidence" value="ECO:0007669"/>
    <property type="project" value="UniProtKB-KW"/>
</dbReference>
<dbReference type="InterPro" id="IPR003594">
    <property type="entry name" value="HATPase_dom"/>
</dbReference>
<evidence type="ECO:0000313" key="16">
    <source>
        <dbReference type="Proteomes" id="UP000663720"/>
    </source>
</evidence>
<keyword evidence="3 11" id="KW-0597">Phosphoprotein</keyword>
<evidence type="ECO:0000259" key="13">
    <source>
        <dbReference type="PROSITE" id="PS50109"/>
    </source>
</evidence>
<evidence type="ECO:0000256" key="9">
    <source>
        <dbReference type="ARBA" id="ARBA00064003"/>
    </source>
</evidence>
<keyword evidence="6 15" id="KW-0418">Kinase</keyword>
<dbReference type="EC" id="2.7.13.3" evidence="2"/>
<dbReference type="InterPro" id="IPR003661">
    <property type="entry name" value="HisK_dim/P_dom"/>
</dbReference>
<evidence type="ECO:0000256" key="1">
    <source>
        <dbReference type="ARBA" id="ARBA00000085"/>
    </source>
</evidence>
<protein>
    <recommendedName>
        <fullName evidence="10">Sensory/regulatory protein RpfC</fullName>
        <ecNumber evidence="2">2.7.13.3</ecNumber>
    </recommendedName>
</protein>
<dbReference type="Proteomes" id="UP000663720">
    <property type="component" value="Chromosome"/>
</dbReference>
<feature type="coiled-coil region" evidence="12">
    <location>
        <begin position="151"/>
        <end position="183"/>
    </location>
</feature>
<evidence type="ECO:0000256" key="11">
    <source>
        <dbReference type="PROSITE-ProRule" id="PRU00169"/>
    </source>
</evidence>
<feature type="domain" description="Response regulatory" evidence="14">
    <location>
        <begin position="6"/>
        <end position="121"/>
    </location>
</feature>
<reference evidence="15" key="1">
    <citation type="journal article" date="2021" name="Microb. Physiol.">
        <title>Proteogenomic Insights into the Physiology of Marine, Sulfate-Reducing, Filamentous Desulfonema limicola and Desulfonema magnum.</title>
        <authorList>
            <person name="Schnaars V."/>
            <person name="Wohlbrand L."/>
            <person name="Scheve S."/>
            <person name="Hinrichs C."/>
            <person name="Reinhardt R."/>
            <person name="Rabus R."/>
        </authorList>
    </citation>
    <scope>NUCLEOTIDE SEQUENCE</scope>
    <source>
        <strain evidence="15">5ac10</strain>
    </source>
</reference>
<dbReference type="CDD" id="cd00082">
    <property type="entry name" value="HisKA"/>
    <property type="match status" value="1"/>
</dbReference>
<name>A0A975BAT6_9BACT</name>
<dbReference type="InterPro" id="IPR036890">
    <property type="entry name" value="HATPase_C_sf"/>
</dbReference>
<keyword evidence="16" id="KW-1185">Reference proteome</keyword>
<dbReference type="PRINTS" id="PR00344">
    <property type="entry name" value="BCTRLSENSOR"/>
</dbReference>
<dbReference type="SUPFAM" id="SSF47384">
    <property type="entry name" value="Homodimeric domain of signal transducing histidine kinase"/>
    <property type="match status" value="1"/>
</dbReference>
<dbReference type="Gene3D" id="1.10.287.130">
    <property type="match status" value="1"/>
</dbReference>
<evidence type="ECO:0000256" key="4">
    <source>
        <dbReference type="ARBA" id="ARBA00022679"/>
    </source>
</evidence>
<dbReference type="PANTHER" id="PTHR45339">
    <property type="entry name" value="HYBRID SIGNAL TRANSDUCTION HISTIDINE KINASE J"/>
    <property type="match status" value="1"/>
</dbReference>
<gene>
    <name evidence="15" type="ORF">dnl_41850</name>
</gene>
<dbReference type="SMART" id="SM00448">
    <property type="entry name" value="REC"/>
    <property type="match status" value="1"/>
</dbReference>
<dbReference type="Pfam" id="PF00072">
    <property type="entry name" value="Response_reg"/>
    <property type="match status" value="1"/>
</dbReference>
<keyword evidence="8" id="KW-0902">Two-component regulatory system</keyword>
<evidence type="ECO:0000256" key="7">
    <source>
        <dbReference type="ARBA" id="ARBA00022840"/>
    </source>
</evidence>
<dbReference type="Gene3D" id="3.30.565.10">
    <property type="entry name" value="Histidine kinase-like ATPase, C-terminal domain"/>
    <property type="match status" value="1"/>
</dbReference>
<dbReference type="SMART" id="SM00387">
    <property type="entry name" value="HATPase_c"/>
    <property type="match status" value="1"/>
</dbReference>
<evidence type="ECO:0000256" key="12">
    <source>
        <dbReference type="SAM" id="Coils"/>
    </source>
</evidence>
<dbReference type="SUPFAM" id="SSF52172">
    <property type="entry name" value="CheY-like"/>
    <property type="match status" value="1"/>
</dbReference>
<dbReference type="KEGG" id="dli:dnl_41850"/>
<dbReference type="PANTHER" id="PTHR45339:SF5">
    <property type="entry name" value="HISTIDINE KINASE"/>
    <property type="match status" value="1"/>
</dbReference>
<dbReference type="RefSeq" id="WP_207687819.1">
    <property type="nucleotide sequence ID" value="NZ_CP061799.1"/>
</dbReference>
<dbReference type="InterPro" id="IPR036097">
    <property type="entry name" value="HisK_dim/P_sf"/>
</dbReference>
<accession>A0A975BAT6</accession>
<dbReference type="InterPro" id="IPR011006">
    <property type="entry name" value="CheY-like_superfamily"/>
</dbReference>
<dbReference type="InterPro" id="IPR004358">
    <property type="entry name" value="Sig_transdc_His_kin-like_C"/>
</dbReference>
<dbReference type="SUPFAM" id="SSF55874">
    <property type="entry name" value="ATPase domain of HSP90 chaperone/DNA topoisomerase II/histidine kinase"/>
    <property type="match status" value="1"/>
</dbReference>
<dbReference type="InterPro" id="IPR001789">
    <property type="entry name" value="Sig_transdc_resp-reg_receiver"/>
</dbReference>
<evidence type="ECO:0000313" key="15">
    <source>
        <dbReference type="EMBL" id="QTA81834.1"/>
    </source>
</evidence>
<comment type="catalytic activity">
    <reaction evidence="1">
        <text>ATP + protein L-histidine = ADP + protein N-phospho-L-histidine.</text>
        <dbReference type="EC" id="2.7.13.3"/>
    </reaction>
</comment>
<dbReference type="PROSITE" id="PS50109">
    <property type="entry name" value="HIS_KIN"/>
    <property type="match status" value="1"/>
</dbReference>
<evidence type="ECO:0000256" key="6">
    <source>
        <dbReference type="ARBA" id="ARBA00022777"/>
    </source>
</evidence>
<comment type="subunit">
    <text evidence="9">At low DSF concentrations, interacts with RpfF.</text>
</comment>
<dbReference type="PROSITE" id="PS50110">
    <property type="entry name" value="RESPONSE_REGULATORY"/>
    <property type="match status" value="1"/>
</dbReference>
<feature type="modified residue" description="4-aspartylphosphate" evidence="11">
    <location>
        <position position="55"/>
    </location>
</feature>
<keyword evidence="7" id="KW-0067">ATP-binding</keyword>
<organism evidence="15 16">
    <name type="scientific">Desulfonema limicola</name>
    <dbReference type="NCBI Taxonomy" id="45656"/>
    <lineage>
        <taxon>Bacteria</taxon>
        <taxon>Pseudomonadati</taxon>
        <taxon>Thermodesulfobacteriota</taxon>
        <taxon>Desulfobacteria</taxon>
        <taxon>Desulfobacterales</taxon>
        <taxon>Desulfococcaceae</taxon>
        <taxon>Desulfonema</taxon>
    </lineage>
</organism>
<dbReference type="FunFam" id="3.30.565.10:FF:000010">
    <property type="entry name" value="Sensor histidine kinase RcsC"/>
    <property type="match status" value="1"/>
</dbReference>
<dbReference type="Pfam" id="PF02518">
    <property type="entry name" value="HATPase_c"/>
    <property type="match status" value="1"/>
</dbReference>
<dbReference type="Pfam" id="PF00512">
    <property type="entry name" value="HisKA"/>
    <property type="match status" value="1"/>
</dbReference>
<dbReference type="InterPro" id="IPR005467">
    <property type="entry name" value="His_kinase_dom"/>
</dbReference>
<evidence type="ECO:0000256" key="10">
    <source>
        <dbReference type="ARBA" id="ARBA00068150"/>
    </source>
</evidence>
<dbReference type="FunFam" id="1.10.287.130:FF:000002">
    <property type="entry name" value="Two-component osmosensing histidine kinase"/>
    <property type="match status" value="1"/>
</dbReference>
<evidence type="ECO:0000256" key="8">
    <source>
        <dbReference type="ARBA" id="ARBA00023012"/>
    </source>
</evidence>
<keyword evidence="12" id="KW-0175">Coiled coil</keyword>
<evidence type="ECO:0000256" key="3">
    <source>
        <dbReference type="ARBA" id="ARBA00022553"/>
    </source>
</evidence>
<dbReference type="Gene3D" id="3.40.50.2300">
    <property type="match status" value="1"/>
</dbReference>
<dbReference type="CDD" id="cd16922">
    <property type="entry name" value="HATPase_EvgS-ArcB-TorS-like"/>
    <property type="match status" value="1"/>
</dbReference>
<keyword evidence="4" id="KW-0808">Transferase</keyword>
<proteinExistence type="predicted"/>
<keyword evidence="5" id="KW-0547">Nucleotide-binding</keyword>
<evidence type="ECO:0000256" key="2">
    <source>
        <dbReference type="ARBA" id="ARBA00012438"/>
    </source>
</evidence>
<dbReference type="EMBL" id="CP061799">
    <property type="protein sequence ID" value="QTA81834.1"/>
    <property type="molecule type" value="Genomic_DNA"/>
</dbReference>
<dbReference type="GO" id="GO:0000155">
    <property type="term" value="F:phosphorelay sensor kinase activity"/>
    <property type="evidence" value="ECO:0007669"/>
    <property type="project" value="InterPro"/>
</dbReference>
<sequence>MDNQAKILIIDDEKDILVIFKEMLELQGFHVQTANNGKHGIEVFKSHEFDLVITDIRMPEMDGLEVIKCLKELDRYLEIIVLTGYASVDIAIEALKAGRAFDFFSKPVDNYDVFFNTIRQAIEKRKLKIGNNLLLKEVIKHRDHLEEMVSLRTAELEQEISERKKAELELRKAKEKAETANLAKSQFIARISHELRTPMNAIIGLAHLTLETCLDDNQNEYVSSIQAAARKLLFIINEILDFSELENHKTIIENQDFKLSHVLDNILEPYKIQAKEKGIDMNLTIDKSIPEILIGDKIKLQRILTNLTDNALKFTSKGKIIIKAELIKKNSENKVELIFSIIDTGIGIKEEKICEIFEPFTQADGSLSRSYGGTGLGLCICRQMTEMIGGRLWVDSLEGHGSNFMFTAKFGYLP</sequence>
<dbReference type="AlphaFoldDB" id="A0A975BAT6"/>
<evidence type="ECO:0000259" key="14">
    <source>
        <dbReference type="PROSITE" id="PS50110"/>
    </source>
</evidence>
<feature type="domain" description="Histidine kinase" evidence="13">
    <location>
        <begin position="190"/>
        <end position="412"/>
    </location>
</feature>
<dbReference type="SMART" id="SM00388">
    <property type="entry name" value="HisKA"/>
    <property type="match status" value="1"/>
</dbReference>